<evidence type="ECO:0000313" key="4">
    <source>
        <dbReference type="Proteomes" id="UP000295560"/>
    </source>
</evidence>
<reference evidence="3 4" key="1">
    <citation type="submission" date="2019-03" db="EMBL/GenBank/DDBJ databases">
        <title>Sequencing the genomes of 1000 actinobacteria strains.</title>
        <authorList>
            <person name="Klenk H.-P."/>
        </authorList>
    </citation>
    <scope>NUCLEOTIDE SEQUENCE [LARGE SCALE GENOMIC DNA]</scope>
    <source>
        <strain evidence="3 4">DSM 44969</strain>
    </source>
</reference>
<dbReference type="AlphaFoldDB" id="A0A4R1HHZ9"/>
<gene>
    <name evidence="3" type="ORF">EV378_5876</name>
</gene>
<protein>
    <submittedName>
        <fullName evidence="3">Uncharacterized protein</fullName>
    </submittedName>
</protein>
<comment type="caution">
    <text evidence="3">The sequence shown here is derived from an EMBL/GenBank/DDBJ whole genome shotgun (WGS) entry which is preliminary data.</text>
</comment>
<evidence type="ECO:0000256" key="1">
    <source>
        <dbReference type="SAM" id="MobiDB-lite"/>
    </source>
</evidence>
<feature type="region of interest" description="Disordered" evidence="1">
    <location>
        <begin position="1"/>
        <end position="24"/>
    </location>
</feature>
<proteinExistence type="predicted"/>
<dbReference type="RefSeq" id="WP_132430573.1">
    <property type="nucleotide sequence ID" value="NZ_SMFZ01000002.1"/>
</dbReference>
<feature type="compositionally biased region" description="Basic and acidic residues" evidence="1">
    <location>
        <begin position="15"/>
        <end position="24"/>
    </location>
</feature>
<keyword evidence="2" id="KW-1133">Transmembrane helix</keyword>
<feature type="transmembrane region" description="Helical" evidence="2">
    <location>
        <begin position="40"/>
        <end position="60"/>
    </location>
</feature>
<dbReference type="EMBL" id="SMFZ01000002">
    <property type="protein sequence ID" value="TCK21884.1"/>
    <property type="molecule type" value="Genomic_DNA"/>
</dbReference>
<accession>A0A4R1HHZ9</accession>
<evidence type="ECO:0000256" key="2">
    <source>
        <dbReference type="SAM" id="Phobius"/>
    </source>
</evidence>
<organism evidence="3 4">
    <name type="scientific">Pseudonocardia endophytica</name>
    <dbReference type="NCBI Taxonomy" id="401976"/>
    <lineage>
        <taxon>Bacteria</taxon>
        <taxon>Bacillati</taxon>
        <taxon>Actinomycetota</taxon>
        <taxon>Actinomycetes</taxon>
        <taxon>Pseudonocardiales</taxon>
        <taxon>Pseudonocardiaceae</taxon>
        <taxon>Pseudonocardia</taxon>
    </lineage>
</organism>
<sequence length="199" mass="21237">MTPQPPTADVLFAHDGGRHEPGPPDVELQRRARSLGRPFWLSKPAGIAGAVVAGIGFVLAPTSAPGIALMVVGFAAVVASFVVLRLVGPRYGAATQVAGLPVPADRAEELGAVARAFESVLGEIEKAAETGLHPPRTKRFHTMTRRWDRATDRLRGQWLDGDDVAWRATTDRLVSCGETVEAFRRDVADHVARSASDDG</sequence>
<dbReference type="Proteomes" id="UP000295560">
    <property type="component" value="Unassembled WGS sequence"/>
</dbReference>
<keyword evidence="2" id="KW-0472">Membrane</keyword>
<keyword evidence="4" id="KW-1185">Reference proteome</keyword>
<keyword evidence="2" id="KW-0812">Transmembrane</keyword>
<name>A0A4R1HHZ9_PSEEN</name>
<feature type="transmembrane region" description="Helical" evidence="2">
    <location>
        <begin position="66"/>
        <end position="87"/>
    </location>
</feature>
<evidence type="ECO:0000313" key="3">
    <source>
        <dbReference type="EMBL" id="TCK21884.1"/>
    </source>
</evidence>